<accession>E6MJS3</accession>
<dbReference type="InterPro" id="IPR008407">
    <property type="entry name" value="Brnchd-chn_aa_trnsp_AzlD"/>
</dbReference>
<keyword evidence="1" id="KW-0472">Membrane</keyword>
<evidence type="ECO:0000256" key="1">
    <source>
        <dbReference type="SAM" id="Phobius"/>
    </source>
</evidence>
<dbReference type="AlphaFoldDB" id="E6MJS3"/>
<dbReference type="OrthoDB" id="9811308at2"/>
<evidence type="ECO:0000313" key="2">
    <source>
        <dbReference type="EMBL" id="EFV00662.1"/>
    </source>
</evidence>
<dbReference type="HOGENOM" id="CLU_157896_2_1_9"/>
<keyword evidence="3" id="KW-1185">Reference proteome</keyword>
<sequence>MSTTRLLLYILIMAAVTYAIRVLPLILFRKPIRSPFIRSFLHYIPYAVLGAMTIPAIFFATDALLSATVGLVVAVIVAWHKKGLLTVAVAACLAVYITQWLMAGF</sequence>
<dbReference type="eggNOG" id="COG4392">
    <property type="taxonomic scope" value="Bacteria"/>
</dbReference>
<keyword evidence="1" id="KW-1133">Transmembrane helix</keyword>
<dbReference type="Pfam" id="PF05437">
    <property type="entry name" value="AzlD"/>
    <property type="match status" value="1"/>
</dbReference>
<dbReference type="RefSeq" id="WP_006599680.1">
    <property type="nucleotide sequence ID" value="NZ_GL622359.1"/>
</dbReference>
<dbReference type="EMBL" id="AEQN01000030">
    <property type="protein sequence ID" value="EFV00662.1"/>
    <property type="molecule type" value="Genomic_DNA"/>
</dbReference>
<proteinExistence type="predicted"/>
<comment type="caution">
    <text evidence="2">The sequence shown here is derived from an EMBL/GenBank/DDBJ whole genome shotgun (WGS) entry which is preliminary data.</text>
</comment>
<organism evidence="2 3">
    <name type="scientific">Pseudoramibacter alactolyticus ATCC 23263</name>
    <dbReference type="NCBI Taxonomy" id="887929"/>
    <lineage>
        <taxon>Bacteria</taxon>
        <taxon>Bacillati</taxon>
        <taxon>Bacillota</taxon>
        <taxon>Clostridia</taxon>
        <taxon>Eubacteriales</taxon>
        <taxon>Eubacteriaceae</taxon>
        <taxon>Pseudoramibacter</taxon>
    </lineage>
</organism>
<gene>
    <name evidence="2" type="ORF">HMP0721_2258</name>
</gene>
<feature type="transmembrane region" description="Helical" evidence="1">
    <location>
        <begin position="63"/>
        <end position="79"/>
    </location>
</feature>
<dbReference type="Proteomes" id="UP000004754">
    <property type="component" value="Unassembled WGS sequence"/>
</dbReference>
<reference evidence="2 3" key="1">
    <citation type="submission" date="2010-12" db="EMBL/GenBank/DDBJ databases">
        <authorList>
            <person name="Muzny D."/>
            <person name="Qin X."/>
            <person name="Deng J."/>
            <person name="Jiang H."/>
            <person name="Liu Y."/>
            <person name="Qu J."/>
            <person name="Song X.-Z."/>
            <person name="Zhang L."/>
            <person name="Thornton R."/>
            <person name="Coyle M."/>
            <person name="Francisco L."/>
            <person name="Jackson L."/>
            <person name="Javaid M."/>
            <person name="Korchina V."/>
            <person name="Kovar C."/>
            <person name="Mata R."/>
            <person name="Mathew T."/>
            <person name="Ngo R."/>
            <person name="Nguyen L."/>
            <person name="Nguyen N."/>
            <person name="Okwuonu G."/>
            <person name="Ongeri F."/>
            <person name="Pham C."/>
            <person name="Simmons D."/>
            <person name="Wilczek-Boney K."/>
            <person name="Hale W."/>
            <person name="Jakkamsetti A."/>
            <person name="Pham P."/>
            <person name="Ruth R."/>
            <person name="San Lucas F."/>
            <person name="Warren J."/>
            <person name="Zhang J."/>
            <person name="Zhao Z."/>
            <person name="Zhou C."/>
            <person name="Zhu D."/>
            <person name="Lee S."/>
            <person name="Bess C."/>
            <person name="Blankenburg K."/>
            <person name="Forbes L."/>
            <person name="Fu Q."/>
            <person name="Gubbala S."/>
            <person name="Hirani K."/>
            <person name="Jayaseelan J.C."/>
            <person name="Lara F."/>
            <person name="Munidasa M."/>
            <person name="Palculict T."/>
            <person name="Patil S."/>
            <person name="Pu L.-L."/>
            <person name="Saada N."/>
            <person name="Tang L."/>
            <person name="Weissenberger G."/>
            <person name="Zhu Y."/>
            <person name="Hemphill L."/>
            <person name="Shang Y."/>
            <person name="Youmans B."/>
            <person name="Ayvaz T."/>
            <person name="Ross M."/>
            <person name="Santibanez J."/>
            <person name="Aqrawi P."/>
            <person name="Gross S."/>
            <person name="Joshi V."/>
            <person name="Fowler G."/>
            <person name="Nazareth L."/>
            <person name="Reid J."/>
            <person name="Worley K."/>
            <person name="Petrosino J."/>
            <person name="Highlander S."/>
            <person name="Gibbs R."/>
        </authorList>
    </citation>
    <scope>NUCLEOTIDE SEQUENCE [LARGE SCALE GENOMIC DNA]</scope>
    <source>
        <strain evidence="2 3">ATCC 23263</strain>
    </source>
</reference>
<protein>
    <submittedName>
        <fullName evidence="2">Branched-chain amino acid transport protein (AzlD)</fullName>
    </submittedName>
</protein>
<name>E6MJS3_9FIRM</name>
<evidence type="ECO:0000313" key="3">
    <source>
        <dbReference type="Proteomes" id="UP000004754"/>
    </source>
</evidence>
<dbReference type="STRING" id="887929.HMP0721_2258"/>
<feature type="transmembrane region" description="Helical" evidence="1">
    <location>
        <begin position="84"/>
        <end position="102"/>
    </location>
</feature>
<keyword evidence="1" id="KW-0812">Transmembrane</keyword>
<feature type="transmembrane region" description="Helical" evidence="1">
    <location>
        <begin position="6"/>
        <end position="28"/>
    </location>
</feature>